<comment type="caution">
    <text evidence="4">The sequence shown here is derived from an EMBL/GenBank/DDBJ whole genome shotgun (WGS) entry which is preliminary data.</text>
</comment>
<sequence length="431" mass="48718">MIMKIDYIKNQIKVAGMVIACTSLCSCNSEIEDGTTDIDSWPLPRIEVTYPTEFEHPGVVFTVEDIERFRKIATQQIQPQYAGYELLSADKLSQSTYIMNGPYDEIYAGEDASHPNIMNQFGNDFAAACQNAIMFAATQQKGYADKSMEIIRGYSASLKKPVYSARQAGLDHVLMVGNLCIKLVYAVELMRYLDGSGMTNEDFQGACDMFKRCFIPVLDDFFSITEPKNKAVGNFGVSAINCYMAMAIVLDDMEMYKKAIDIYLYGYENGSIRYYIDGETGQCQESGRDQTHAQLGLGMMSMLCETAWKQGTDLYGVLDNRLPKGYEYTAKYNLGYDVPFKYMPELTGKYNWYEIDEVDKKEVASGQRPESRRGKFAPVYERVYNHYATRLGLGMPYVKEVLETKVRPENAGTDIAHLGYGTFLYCSEGFE</sequence>
<dbReference type="PROSITE" id="PS51257">
    <property type="entry name" value="PROKAR_LIPOPROTEIN"/>
    <property type="match status" value="1"/>
</dbReference>
<name>A0AAN3A6T4_BACO1</name>
<feature type="domain" description="Alginate lyase" evidence="3">
    <location>
        <begin position="113"/>
        <end position="332"/>
    </location>
</feature>
<dbReference type="InterPro" id="IPR008929">
    <property type="entry name" value="Chondroitin_lyas"/>
</dbReference>
<proteinExistence type="predicted"/>
<dbReference type="GO" id="GO:0016829">
    <property type="term" value="F:lyase activity"/>
    <property type="evidence" value="ECO:0007669"/>
    <property type="project" value="UniProtKB-KW"/>
</dbReference>
<evidence type="ECO:0000259" key="3">
    <source>
        <dbReference type="Pfam" id="PF05426"/>
    </source>
</evidence>
<evidence type="ECO:0000313" key="5">
    <source>
        <dbReference type="Proteomes" id="UP000005475"/>
    </source>
</evidence>
<dbReference type="Proteomes" id="UP000005475">
    <property type="component" value="Unassembled WGS sequence"/>
</dbReference>
<evidence type="ECO:0000313" key="4">
    <source>
        <dbReference type="EMBL" id="EDO10933.1"/>
    </source>
</evidence>
<reference evidence="4 5" key="1">
    <citation type="submission" date="2007-03" db="EMBL/GenBank/DDBJ databases">
        <authorList>
            <person name="Fulton L."/>
            <person name="Clifton S."/>
            <person name="Fulton B."/>
            <person name="Xu J."/>
            <person name="Minx P."/>
            <person name="Pepin K.H."/>
            <person name="Johnson M."/>
            <person name="Thiruvilangam P."/>
            <person name="Bhonagiri V."/>
            <person name="Nash W.E."/>
            <person name="Mardis E.R."/>
            <person name="Wilson R.K."/>
        </authorList>
    </citation>
    <scope>NUCLEOTIDE SEQUENCE [LARGE SCALE GENOMIC DNA]</scope>
    <source>
        <strain evidence="5">ATCC 8483 / DSM 1896 / JCM 5824 / BCRC 10623 / CCUG 4943 / NCTC 11153</strain>
    </source>
</reference>
<dbReference type="Gene3D" id="1.50.10.100">
    <property type="entry name" value="Chondroitin AC/alginate lyase"/>
    <property type="match status" value="1"/>
</dbReference>
<dbReference type="AlphaFoldDB" id="A0AAN3A6T4"/>
<keyword evidence="2" id="KW-0456">Lyase</keyword>
<evidence type="ECO:0000256" key="1">
    <source>
        <dbReference type="ARBA" id="ARBA00022729"/>
    </source>
</evidence>
<dbReference type="GO" id="GO:0042597">
    <property type="term" value="C:periplasmic space"/>
    <property type="evidence" value="ECO:0007669"/>
    <property type="project" value="InterPro"/>
</dbReference>
<dbReference type="InterPro" id="IPR008397">
    <property type="entry name" value="Alginate_lyase_dom"/>
</dbReference>
<gene>
    <name evidence="4" type="ORF">BACOVA_03568</name>
</gene>
<organism evidence="4 5">
    <name type="scientific">Bacteroides ovatus (strain ATCC 8483 / DSM 1896 / JCM 5824 / BCRC 10623 / CCUG 4943 / NCTC 11153)</name>
    <dbReference type="NCBI Taxonomy" id="411476"/>
    <lineage>
        <taxon>Bacteria</taxon>
        <taxon>Pseudomonadati</taxon>
        <taxon>Bacteroidota</taxon>
        <taxon>Bacteroidia</taxon>
        <taxon>Bacteroidales</taxon>
        <taxon>Bacteroidaceae</taxon>
        <taxon>Bacteroides</taxon>
    </lineage>
</organism>
<dbReference type="EMBL" id="AAXF02000051">
    <property type="protein sequence ID" value="EDO10933.1"/>
    <property type="molecule type" value="Genomic_DNA"/>
</dbReference>
<dbReference type="Pfam" id="PF05426">
    <property type="entry name" value="Alginate_lyase"/>
    <property type="match status" value="1"/>
</dbReference>
<accession>A0AAN3A6T4</accession>
<evidence type="ECO:0000256" key="2">
    <source>
        <dbReference type="ARBA" id="ARBA00023239"/>
    </source>
</evidence>
<dbReference type="SUPFAM" id="SSF48230">
    <property type="entry name" value="Chondroitin AC/alginate lyase"/>
    <property type="match status" value="1"/>
</dbReference>
<keyword evidence="1" id="KW-0732">Signal</keyword>
<protein>
    <recommendedName>
        <fullName evidence="3">Alginate lyase domain-containing protein</fullName>
    </recommendedName>
</protein>
<reference evidence="5" key="2">
    <citation type="submission" date="2007-04" db="EMBL/GenBank/DDBJ databases">
        <title>Draft genome sequence of Bacteroides ovatus (ATCC 8483).</title>
        <authorList>
            <person name="Sudarsanam P."/>
            <person name="Ley R."/>
            <person name="Guruge J."/>
            <person name="Turnbaugh P.J."/>
            <person name="Mahowald M."/>
            <person name="Liep D."/>
            <person name="Gordon J."/>
        </authorList>
    </citation>
    <scope>NUCLEOTIDE SEQUENCE [LARGE SCALE GENOMIC DNA]</scope>
    <source>
        <strain evidence="5">ATCC 8483 / DSM 1896 / JCM 5824 / BCRC 10623 / CCUG 4943 / NCTC 11153</strain>
    </source>
</reference>